<dbReference type="Proteomes" id="UP000276128">
    <property type="component" value="Unassembled WGS sequence"/>
</dbReference>
<dbReference type="EMBL" id="RXHU01000066">
    <property type="protein sequence ID" value="RTE07134.1"/>
    <property type="molecule type" value="Genomic_DNA"/>
</dbReference>
<dbReference type="PIRSF" id="PIRSF016578">
    <property type="entry name" value="HsaA"/>
    <property type="match status" value="1"/>
</dbReference>
<proteinExistence type="inferred from homology"/>
<comment type="cofactor">
    <cofactor evidence="1 7">
        <name>FAD</name>
        <dbReference type="ChEBI" id="CHEBI:57692"/>
    </cofactor>
</comment>
<comment type="catalytic activity">
    <reaction evidence="6">
        <text>a 2,3-saturated acyl-CoA + A = a 2,3-dehydroacyl-CoA + AH2</text>
        <dbReference type="Rhea" id="RHEA:48608"/>
        <dbReference type="ChEBI" id="CHEBI:13193"/>
        <dbReference type="ChEBI" id="CHEBI:17499"/>
        <dbReference type="ChEBI" id="CHEBI:60015"/>
        <dbReference type="ChEBI" id="CHEBI:65111"/>
    </reaction>
</comment>
<protein>
    <submittedName>
        <fullName evidence="11">Acyl-CoA dehydrogenase</fullName>
    </submittedName>
</protein>
<gene>
    <name evidence="11" type="ORF">EJQ19_21510</name>
</gene>
<dbReference type="InterPro" id="IPR009100">
    <property type="entry name" value="AcylCoA_DH/oxidase_NM_dom_sf"/>
</dbReference>
<evidence type="ECO:0000313" key="11">
    <source>
        <dbReference type="EMBL" id="RTE07134.1"/>
    </source>
</evidence>
<dbReference type="InterPro" id="IPR037069">
    <property type="entry name" value="AcylCoA_DH/ox_N_sf"/>
</dbReference>
<feature type="domain" description="Acyl-CoA oxidase/dehydrogenase middle" evidence="9">
    <location>
        <begin position="123"/>
        <end position="212"/>
    </location>
</feature>
<dbReference type="PROSITE" id="PS00073">
    <property type="entry name" value="ACYL_COA_DH_2"/>
    <property type="match status" value="1"/>
</dbReference>
<evidence type="ECO:0000259" key="9">
    <source>
        <dbReference type="Pfam" id="PF02770"/>
    </source>
</evidence>
<dbReference type="RefSeq" id="WP_126143297.1">
    <property type="nucleotide sequence ID" value="NZ_RXHU01000066.1"/>
</dbReference>
<dbReference type="SUPFAM" id="SSF47203">
    <property type="entry name" value="Acyl-CoA dehydrogenase C-terminal domain-like"/>
    <property type="match status" value="1"/>
</dbReference>
<dbReference type="PANTHER" id="PTHR43884">
    <property type="entry name" value="ACYL-COA DEHYDROGENASE"/>
    <property type="match status" value="1"/>
</dbReference>
<dbReference type="SUPFAM" id="SSF56645">
    <property type="entry name" value="Acyl-CoA dehydrogenase NM domain-like"/>
    <property type="match status" value="1"/>
</dbReference>
<evidence type="ECO:0000259" key="10">
    <source>
        <dbReference type="Pfam" id="PF02771"/>
    </source>
</evidence>
<evidence type="ECO:0000256" key="2">
    <source>
        <dbReference type="ARBA" id="ARBA00009347"/>
    </source>
</evidence>
<comment type="caution">
    <text evidence="11">The sequence shown here is derived from an EMBL/GenBank/DDBJ whole genome shotgun (WGS) entry which is preliminary data.</text>
</comment>
<evidence type="ECO:0000256" key="6">
    <source>
        <dbReference type="ARBA" id="ARBA00052546"/>
    </source>
</evidence>
<dbReference type="Pfam" id="PF02770">
    <property type="entry name" value="Acyl-CoA_dh_M"/>
    <property type="match status" value="1"/>
</dbReference>
<dbReference type="OrthoDB" id="9802447at2"/>
<evidence type="ECO:0000313" key="12">
    <source>
        <dbReference type="Proteomes" id="UP000276128"/>
    </source>
</evidence>
<dbReference type="FunFam" id="1.20.140.10:FF:000004">
    <property type="entry name" value="Acyl-CoA dehydrogenase FadE25"/>
    <property type="match status" value="1"/>
</dbReference>
<dbReference type="Gene3D" id="2.40.110.10">
    <property type="entry name" value="Butyryl-CoA Dehydrogenase, subunit A, domain 2"/>
    <property type="match status" value="1"/>
</dbReference>
<dbReference type="Gene3D" id="1.10.540.10">
    <property type="entry name" value="Acyl-CoA dehydrogenase/oxidase, N-terminal domain"/>
    <property type="match status" value="1"/>
</dbReference>
<organism evidence="11 12">
    <name type="scientific">Paenibacillus whitsoniae</name>
    <dbReference type="NCBI Taxonomy" id="2496558"/>
    <lineage>
        <taxon>Bacteria</taxon>
        <taxon>Bacillati</taxon>
        <taxon>Bacillota</taxon>
        <taxon>Bacilli</taxon>
        <taxon>Bacillales</taxon>
        <taxon>Paenibacillaceae</taxon>
        <taxon>Paenibacillus</taxon>
    </lineage>
</organism>
<keyword evidence="4 7" id="KW-0274">FAD</keyword>
<dbReference type="InterPro" id="IPR046373">
    <property type="entry name" value="Acyl-CoA_Oxase/DH_mid-dom_sf"/>
</dbReference>
<evidence type="ECO:0000256" key="1">
    <source>
        <dbReference type="ARBA" id="ARBA00001974"/>
    </source>
</evidence>
<dbReference type="InterPro" id="IPR006091">
    <property type="entry name" value="Acyl-CoA_Oxase/DH_mid-dom"/>
</dbReference>
<dbReference type="GO" id="GO:0003995">
    <property type="term" value="F:acyl-CoA dehydrogenase activity"/>
    <property type="evidence" value="ECO:0007669"/>
    <property type="project" value="InterPro"/>
</dbReference>
<dbReference type="Pfam" id="PF02771">
    <property type="entry name" value="Acyl-CoA_dh_N"/>
    <property type="match status" value="1"/>
</dbReference>
<dbReference type="InterPro" id="IPR036250">
    <property type="entry name" value="AcylCo_DH-like_C"/>
</dbReference>
<dbReference type="GO" id="GO:0050660">
    <property type="term" value="F:flavin adenine dinucleotide binding"/>
    <property type="evidence" value="ECO:0007669"/>
    <property type="project" value="InterPro"/>
</dbReference>
<dbReference type="FunFam" id="1.10.540.10:FF:000002">
    <property type="entry name" value="Acyl-CoA dehydrogenase FadE19"/>
    <property type="match status" value="1"/>
</dbReference>
<keyword evidence="12" id="KW-1185">Reference proteome</keyword>
<dbReference type="InterPro" id="IPR013786">
    <property type="entry name" value="AcylCoA_DH/ox_N"/>
</dbReference>
<dbReference type="InterPro" id="IPR006089">
    <property type="entry name" value="Acyl-CoA_DH_CS"/>
</dbReference>
<evidence type="ECO:0000256" key="7">
    <source>
        <dbReference type="RuleBase" id="RU362125"/>
    </source>
</evidence>
<dbReference type="Pfam" id="PF00441">
    <property type="entry name" value="Acyl-CoA_dh_1"/>
    <property type="match status" value="1"/>
</dbReference>
<dbReference type="InterPro" id="IPR009075">
    <property type="entry name" value="AcylCo_DH/oxidase_C"/>
</dbReference>
<dbReference type="AlphaFoldDB" id="A0A3S0C7A4"/>
<comment type="similarity">
    <text evidence="2 7">Belongs to the acyl-CoA dehydrogenase family.</text>
</comment>
<evidence type="ECO:0000256" key="3">
    <source>
        <dbReference type="ARBA" id="ARBA00022630"/>
    </source>
</evidence>
<evidence type="ECO:0000259" key="8">
    <source>
        <dbReference type="Pfam" id="PF00441"/>
    </source>
</evidence>
<evidence type="ECO:0000256" key="4">
    <source>
        <dbReference type="ARBA" id="ARBA00022827"/>
    </source>
</evidence>
<accession>A0A3S0C7A4</accession>
<sequence>MDFSVPEELGMIREMVRDFGARELMPSAAVRDEKAKFNAPLFAKMAELGLAGIPWPEGYGGLDADSLTFSCVLEELARSCTSTAYALYGHAALASAPIAMFGTELQKITYLMPLAEGAKLGAAADQQALQDFDRLQAVRSGDDYIFNGINYGVILASAADIFVVYACTGMPENGRGYTAFIVEKAAGGLTIEPEPPRLGLRAAPSAALRFSGCRIPATQRLGEDGGGLQIAARVHEAARCLLAAQAVGVGQGALAAALAYAQERRQFGKSLAAQQAIAFKLAGMATQLEAARLLTLEAAWQRAQGAAPMPAQPIAHTFAGDAAVAVAIEALQIFGGYGYTKDYPAERFLRDAKMLQICQSTQESLLASIAPLLSKEDDVV</sequence>
<keyword evidence="5 7" id="KW-0560">Oxidoreductase</keyword>
<feature type="domain" description="Acyl-CoA dehydrogenase/oxidase N-terminal" evidence="10">
    <location>
        <begin position="7"/>
        <end position="117"/>
    </location>
</feature>
<reference evidence="11 12" key="1">
    <citation type="submission" date="2018-12" db="EMBL/GenBank/DDBJ databases">
        <title>Bacillus ochoae sp. nov., Paenibacillus whitsoniae sp. nov., Paenibacillus spiritus sp. nov. Isolated from the Mars Exploration Rover during spacecraft assembly.</title>
        <authorList>
            <person name="Seuylemezian A."/>
            <person name="Vaishampayan P."/>
        </authorList>
    </citation>
    <scope>NUCLEOTIDE SEQUENCE [LARGE SCALE GENOMIC DNA]</scope>
    <source>
        <strain evidence="11 12">MER 54</strain>
    </source>
</reference>
<name>A0A3S0C7A4_9BACL</name>
<dbReference type="PANTHER" id="PTHR43884:SF41">
    <property type="entry name" value="ACYL-COA DEHYDROGENASE"/>
    <property type="match status" value="1"/>
</dbReference>
<feature type="domain" description="Acyl-CoA dehydrogenase/oxidase C-terminal" evidence="8">
    <location>
        <begin position="225"/>
        <end position="370"/>
    </location>
</feature>
<dbReference type="Gene3D" id="1.20.140.10">
    <property type="entry name" value="Butyryl-CoA Dehydrogenase, subunit A, domain 3"/>
    <property type="match status" value="1"/>
</dbReference>
<evidence type="ECO:0000256" key="5">
    <source>
        <dbReference type="ARBA" id="ARBA00023002"/>
    </source>
</evidence>
<keyword evidence="3 7" id="KW-0285">Flavoprotein</keyword>